<dbReference type="Gene3D" id="1.20.1050.80">
    <property type="entry name" value="VPS9 domain"/>
    <property type="match status" value="1"/>
</dbReference>
<dbReference type="SMART" id="SM00233">
    <property type="entry name" value="PH"/>
    <property type="match status" value="1"/>
</dbReference>
<proteinExistence type="predicted"/>
<dbReference type="SUPFAM" id="SSF109993">
    <property type="entry name" value="VPS9 domain"/>
    <property type="match status" value="1"/>
</dbReference>
<keyword evidence="1" id="KW-0677">Repeat</keyword>
<dbReference type="SUPFAM" id="SSF48403">
    <property type="entry name" value="Ankyrin repeat"/>
    <property type="match status" value="1"/>
</dbReference>
<comment type="caution">
    <text evidence="9">The sequence shown here is derived from an EMBL/GenBank/DDBJ whole genome shotgun (WGS) entry which is preliminary data.</text>
</comment>
<dbReference type="InterPro" id="IPR036770">
    <property type="entry name" value="Ankyrin_rpt-contain_sf"/>
</dbReference>
<dbReference type="InterPro" id="IPR023578">
    <property type="entry name" value="Ras_GEF_dom_sf"/>
</dbReference>
<evidence type="ECO:0000313" key="10">
    <source>
        <dbReference type="Proteomes" id="UP000286097"/>
    </source>
</evidence>
<dbReference type="Pfam" id="PF00617">
    <property type="entry name" value="RasGEF"/>
    <property type="match status" value="1"/>
</dbReference>
<sequence>MASGWRQRRRKTSLHPWDPTSPPPLLEEATLESKRWSHFTRRSIRTENQAPQEAQINMELEVEAQTEQYEHEKDRNNRLISMFGGRITSRTMRSTSDTSAASSSTLVQREKAFRLVRHGSDPLLNGPFYATQVQVGNFVRMGWLTKQGHMWKSWKTRFFVLFADGTFAYYKNKGRKKIKGCMQLNDGVVSVQHVDIRVAEKAYVFQIEKGFYKLLCYCCSQFEAELWVAALRSVRRVAPPCYEMDLTATEEKAGSNAVAKHLNKIFVTDKQVAKSLVKFRENEQDHSYAAIHNFIVELDDAIIDRHHLELYQDPEIELLPGNELVRLIRRHVEDRVFIGLYAEAYASLETARVKSKRKNLEQNLKVLRQKTQADFGITKDLSVCNWKQAINDAIIDRHHLELYQDPEIELLPGNELVRLIRRHVEDRVFIGLYAEAYASLETARVKSKRKNLEQNLKVLRQKTQADFGITKDLSVCNWKQAISVINVLDCVSLPTHKFEVILSAGETIMNSIAKYNGELFEVSDDALTAIFRYVVTMSSLNDLPILRALLKCGYQHHPACQNKANVVTAFLDAIKWVECFETGDENYQFDPLGLAGSRVSVSISTNDVGIQFTTDGNGRGAIVYSVRKLSQAALSSAIVPGLSLIAINREPVIGMPFEKIIQRVRTAALPKQLTFMTEFYYYQLLSLDSEMFRYLMCIAGRRGDIDSAAWLGSSTVDLNTLCSWEKSRGKQIFGFIPISGKGSPLHAAVHNGQFQMVNYLVSRGADVNLCNYKGRRPLHAVKQSASMAQIIESLIGAGADIDAMEKHGLTPLMFMCSAASLEGCATLLALGADVHCVAWSNGFSALEFAVNSGRIELVELCLSKGANPNSPTLDGNTSLHLAAALSHADIILRLLQSGANPNAQNRYGQTPVAVLLASASDEGGDVRSMCIEILACAGHHLNRRDLKGHQVSHLANISQNSHVIGRSRKVSSLNRSGDDINVDIVGCSFVDYIHANKAAGYLGPPMANDLWKVAGKNGFVSRSVPSTSIGDMVRNLVSGTEVDLVDFVAFVLFLDSFSSLNEVVDRLSEHVHNGIKRHGLIRLFVMVLLFRHSEVLDAEDFRERFYSLIGYNVDVSKEKLVLLVEEYAVLYRDYFSLRGAGNYAGSYNKIPETMTEIYGLGTAPVSIESFPINMHRYIDAERWSKQCTLLTHALFCKIPIQDFVSPGSKIEHSTEYTTIKQWFQHLSAFVINAVLVQNTPEERAEAILFYLKAADCCMSLHNYDTLASILYALQSTAVQRLRKTIGCLSVDGKKMMNEMQLLSDKGCREMNRLMRRCDNPCMPYIGLYLQYVDLEKPADANGFGQGFVGLKEMPAFSKEGLVNGNRLRRMGELAMEILHRQSVAYTLPNDEKIDELLHVKMPYSSEESRHARSLELEPREANAIPLSDRGSCVIIDDDLDLESEVRESIGSDGTFGFRQWIRKQQVVHRNRSRSSVIALYEWV</sequence>
<dbReference type="GO" id="GO:0007264">
    <property type="term" value="P:small GTPase-mediated signal transduction"/>
    <property type="evidence" value="ECO:0007669"/>
    <property type="project" value="InterPro"/>
</dbReference>
<feature type="compositionally biased region" description="Basic residues" evidence="5">
    <location>
        <begin position="1"/>
        <end position="13"/>
    </location>
</feature>
<gene>
    <name evidence="9" type="ORF">DD237_000084</name>
</gene>
<dbReference type="VEuPathDB" id="FungiDB:DD237_000084"/>
<evidence type="ECO:0008006" key="11">
    <source>
        <dbReference type="Google" id="ProtNLM"/>
    </source>
</evidence>
<dbReference type="PROSITE" id="PS51205">
    <property type="entry name" value="VPS9"/>
    <property type="match status" value="1"/>
</dbReference>
<accession>A0A3R7WCQ0</accession>
<evidence type="ECO:0000256" key="4">
    <source>
        <dbReference type="PROSITE-ProRule" id="PRU00168"/>
    </source>
</evidence>
<dbReference type="Proteomes" id="UP000286097">
    <property type="component" value="Unassembled WGS sequence"/>
</dbReference>
<dbReference type="PROSITE" id="PS50297">
    <property type="entry name" value="ANK_REP_REGION"/>
    <property type="match status" value="4"/>
</dbReference>
<keyword evidence="2 3" id="KW-0040">ANK repeat</keyword>
<dbReference type="PROSITE" id="PS50088">
    <property type="entry name" value="ANK_REPEAT"/>
    <property type="match status" value="4"/>
</dbReference>
<evidence type="ECO:0000256" key="5">
    <source>
        <dbReference type="SAM" id="MobiDB-lite"/>
    </source>
</evidence>
<dbReference type="SUPFAM" id="SSF50156">
    <property type="entry name" value="PDZ domain-like"/>
    <property type="match status" value="1"/>
</dbReference>
<dbReference type="Gene3D" id="1.25.40.20">
    <property type="entry name" value="Ankyrin repeat-containing domain"/>
    <property type="match status" value="1"/>
</dbReference>
<keyword evidence="4" id="KW-0344">Guanine-nucleotide releasing factor</keyword>
<dbReference type="PROSITE" id="PS50003">
    <property type="entry name" value="PH_DOMAIN"/>
    <property type="match status" value="1"/>
</dbReference>
<dbReference type="GO" id="GO:0005085">
    <property type="term" value="F:guanyl-nucleotide exchange factor activity"/>
    <property type="evidence" value="ECO:0007669"/>
    <property type="project" value="UniProtKB-KW"/>
</dbReference>
<dbReference type="InterPro" id="IPR011993">
    <property type="entry name" value="PH-like_dom_sf"/>
</dbReference>
<dbReference type="InterPro" id="IPR036034">
    <property type="entry name" value="PDZ_sf"/>
</dbReference>
<dbReference type="SMART" id="SM00248">
    <property type="entry name" value="ANK"/>
    <property type="match status" value="5"/>
</dbReference>
<evidence type="ECO:0000259" key="7">
    <source>
        <dbReference type="PROSITE" id="PS50009"/>
    </source>
</evidence>
<dbReference type="SUPFAM" id="SSF48366">
    <property type="entry name" value="Ras GEF"/>
    <property type="match status" value="1"/>
</dbReference>
<evidence type="ECO:0000256" key="1">
    <source>
        <dbReference type="ARBA" id="ARBA00022737"/>
    </source>
</evidence>
<dbReference type="PANTHER" id="PTHR24198:SF165">
    <property type="entry name" value="ANKYRIN REPEAT-CONTAINING PROTEIN-RELATED"/>
    <property type="match status" value="1"/>
</dbReference>
<dbReference type="Pfam" id="PF12796">
    <property type="entry name" value="Ank_2"/>
    <property type="match status" value="2"/>
</dbReference>
<dbReference type="PROSITE" id="PS50009">
    <property type="entry name" value="RASGEF_CAT"/>
    <property type="match status" value="1"/>
</dbReference>
<organism evidence="9 10">
    <name type="scientific">Peronospora effusa</name>
    <dbReference type="NCBI Taxonomy" id="542832"/>
    <lineage>
        <taxon>Eukaryota</taxon>
        <taxon>Sar</taxon>
        <taxon>Stramenopiles</taxon>
        <taxon>Oomycota</taxon>
        <taxon>Peronosporomycetes</taxon>
        <taxon>Peronosporales</taxon>
        <taxon>Peronosporaceae</taxon>
        <taxon>Peronospora</taxon>
    </lineage>
</organism>
<dbReference type="InterPro" id="IPR037191">
    <property type="entry name" value="VPS9_dom_sf"/>
</dbReference>
<feature type="repeat" description="ANK" evidence="3">
    <location>
        <begin position="874"/>
        <end position="906"/>
    </location>
</feature>
<evidence type="ECO:0000259" key="6">
    <source>
        <dbReference type="PROSITE" id="PS50003"/>
    </source>
</evidence>
<evidence type="ECO:0000256" key="2">
    <source>
        <dbReference type="ARBA" id="ARBA00023043"/>
    </source>
</evidence>
<dbReference type="EMBL" id="QKXF01000081">
    <property type="protein sequence ID" value="RQM18295.1"/>
    <property type="molecule type" value="Genomic_DNA"/>
</dbReference>
<dbReference type="InterPro" id="IPR036964">
    <property type="entry name" value="RASGEF_cat_dom_sf"/>
</dbReference>
<feature type="repeat" description="ANK" evidence="3">
    <location>
        <begin position="841"/>
        <end position="873"/>
    </location>
</feature>
<feature type="repeat" description="ANK" evidence="3">
    <location>
        <begin position="740"/>
        <end position="772"/>
    </location>
</feature>
<dbReference type="SUPFAM" id="SSF50729">
    <property type="entry name" value="PH domain-like"/>
    <property type="match status" value="1"/>
</dbReference>
<feature type="region of interest" description="Disordered" evidence="5">
    <location>
        <begin position="1"/>
        <end position="30"/>
    </location>
</feature>
<feature type="domain" description="PH" evidence="6">
    <location>
        <begin position="137"/>
        <end position="236"/>
    </location>
</feature>
<feature type="domain" description="Ras-GEF" evidence="7">
    <location>
        <begin position="1179"/>
        <end position="1419"/>
    </location>
</feature>
<dbReference type="InterPro" id="IPR002110">
    <property type="entry name" value="Ankyrin_rpt"/>
</dbReference>
<evidence type="ECO:0000313" key="9">
    <source>
        <dbReference type="EMBL" id="RQM18295.1"/>
    </source>
</evidence>
<dbReference type="Gene3D" id="1.10.840.10">
    <property type="entry name" value="Ras guanine-nucleotide exchange factors catalytic domain"/>
    <property type="match status" value="1"/>
</dbReference>
<reference evidence="9 10" key="1">
    <citation type="submission" date="2018-06" db="EMBL/GenBank/DDBJ databases">
        <title>Comparative genomics of downy mildews reveals potential adaptations to biotrophy.</title>
        <authorList>
            <person name="Fletcher K."/>
            <person name="Klosterman S.J."/>
            <person name="Derevnina L."/>
            <person name="Martin F."/>
            <person name="Koike S."/>
            <person name="Reyes Chin-Wo S."/>
            <person name="Mou B."/>
            <person name="Michelmore R."/>
        </authorList>
    </citation>
    <scope>NUCLEOTIDE SEQUENCE [LARGE SCALE GENOMIC DNA]</scope>
    <source>
        <strain evidence="9 10">R13</strain>
    </source>
</reference>
<dbReference type="InterPro" id="IPR001895">
    <property type="entry name" value="RASGEF_cat_dom"/>
</dbReference>
<feature type="domain" description="VPS9" evidence="8">
    <location>
        <begin position="446"/>
        <end position="586"/>
    </location>
</feature>
<name>A0A3R7WCQ0_9STRA</name>
<dbReference type="SMART" id="SM00147">
    <property type="entry name" value="RasGEF"/>
    <property type="match status" value="1"/>
</dbReference>
<dbReference type="Gene3D" id="2.30.29.30">
    <property type="entry name" value="Pleckstrin-homology domain (PH domain)/Phosphotyrosine-binding domain (PTB)"/>
    <property type="match status" value="1"/>
</dbReference>
<dbReference type="InterPro" id="IPR001849">
    <property type="entry name" value="PH_domain"/>
</dbReference>
<feature type="repeat" description="ANK" evidence="3">
    <location>
        <begin position="773"/>
        <end position="806"/>
    </location>
</feature>
<protein>
    <recommendedName>
        <fullName evidence="11">Ras-GEF domain-containing protein</fullName>
    </recommendedName>
</protein>
<evidence type="ECO:0000256" key="3">
    <source>
        <dbReference type="PROSITE-ProRule" id="PRU00023"/>
    </source>
</evidence>
<dbReference type="PANTHER" id="PTHR24198">
    <property type="entry name" value="ANKYRIN REPEAT AND PROTEIN KINASE DOMAIN-CONTAINING PROTEIN"/>
    <property type="match status" value="1"/>
</dbReference>
<evidence type="ECO:0000259" key="8">
    <source>
        <dbReference type="PROSITE" id="PS51205"/>
    </source>
</evidence>
<dbReference type="Pfam" id="PF00169">
    <property type="entry name" value="PH"/>
    <property type="match status" value="1"/>
</dbReference>
<dbReference type="InterPro" id="IPR003123">
    <property type="entry name" value="VPS9"/>
</dbReference>